<name>A0A560HD38_9PROT</name>
<dbReference type="Pfam" id="PF13474">
    <property type="entry name" value="SnoaL_3"/>
    <property type="match status" value="1"/>
</dbReference>
<sequence length="162" mass="17705">MRQMLRRAGRALTVAVTGMVLLNQHAVAAERDDVMKTVNQWVDSLNQGDVATAIAACAEETSIVDEFAPFQWHGKGTCAQWAAALAAFNQSIGLTDGVNKLRKPWRVDIEAERAYVVVPADFHYKLNGKPGAEIGAIFTVALRREAAGWRISGWAWSRPKGA</sequence>
<dbReference type="InterPro" id="IPR032710">
    <property type="entry name" value="NTF2-like_dom_sf"/>
</dbReference>
<dbReference type="AlphaFoldDB" id="A0A560HD38"/>
<comment type="caution">
    <text evidence="3">The sequence shown here is derived from an EMBL/GenBank/DDBJ whole genome shotgun (WGS) entry which is preliminary data.</text>
</comment>
<dbReference type="InterPro" id="IPR037401">
    <property type="entry name" value="SnoaL-like"/>
</dbReference>
<gene>
    <name evidence="3" type="ORF">FBZ90_104389</name>
</gene>
<feature type="signal peptide" evidence="1">
    <location>
        <begin position="1"/>
        <end position="28"/>
    </location>
</feature>
<dbReference type="Gene3D" id="3.10.450.50">
    <property type="match status" value="1"/>
</dbReference>
<reference evidence="3 4" key="1">
    <citation type="submission" date="2019-06" db="EMBL/GenBank/DDBJ databases">
        <title>Genomic Encyclopedia of Type Strains, Phase IV (KMG-V): Genome sequencing to study the core and pangenomes of soil and plant-associated prokaryotes.</title>
        <authorList>
            <person name="Whitman W."/>
        </authorList>
    </citation>
    <scope>NUCLEOTIDE SEQUENCE [LARGE SCALE GENOMIC DNA]</scope>
    <source>
        <strain evidence="3 4">BR 11622</strain>
    </source>
</reference>
<dbReference type="Proteomes" id="UP000315751">
    <property type="component" value="Unassembled WGS sequence"/>
</dbReference>
<dbReference type="EMBL" id="VITR01000004">
    <property type="protein sequence ID" value="TWB44001.1"/>
    <property type="molecule type" value="Genomic_DNA"/>
</dbReference>
<evidence type="ECO:0000256" key="1">
    <source>
        <dbReference type="SAM" id="SignalP"/>
    </source>
</evidence>
<feature type="domain" description="SnoaL-like" evidence="2">
    <location>
        <begin position="34"/>
        <end position="157"/>
    </location>
</feature>
<evidence type="ECO:0000259" key="2">
    <source>
        <dbReference type="Pfam" id="PF13474"/>
    </source>
</evidence>
<proteinExistence type="predicted"/>
<feature type="chain" id="PRO_5021948646" evidence="1">
    <location>
        <begin position="29"/>
        <end position="162"/>
    </location>
</feature>
<accession>A0A560HD38</accession>
<keyword evidence="4" id="KW-1185">Reference proteome</keyword>
<protein>
    <submittedName>
        <fullName evidence="3">SnoaL-like protein</fullName>
    </submittedName>
</protein>
<dbReference type="RefSeq" id="WP_186455686.1">
    <property type="nucleotide sequence ID" value="NZ_VITR01000004.1"/>
</dbReference>
<evidence type="ECO:0000313" key="4">
    <source>
        <dbReference type="Proteomes" id="UP000315751"/>
    </source>
</evidence>
<dbReference type="SUPFAM" id="SSF54427">
    <property type="entry name" value="NTF2-like"/>
    <property type="match status" value="1"/>
</dbReference>
<organism evidence="3 4">
    <name type="scientific">Nitrospirillum amazonense</name>
    <dbReference type="NCBI Taxonomy" id="28077"/>
    <lineage>
        <taxon>Bacteria</taxon>
        <taxon>Pseudomonadati</taxon>
        <taxon>Pseudomonadota</taxon>
        <taxon>Alphaproteobacteria</taxon>
        <taxon>Rhodospirillales</taxon>
        <taxon>Azospirillaceae</taxon>
        <taxon>Nitrospirillum</taxon>
    </lineage>
</organism>
<evidence type="ECO:0000313" key="3">
    <source>
        <dbReference type="EMBL" id="TWB44001.1"/>
    </source>
</evidence>
<keyword evidence="1" id="KW-0732">Signal</keyword>